<evidence type="ECO:0000313" key="2">
    <source>
        <dbReference type="EMBL" id="MDT0575619.1"/>
    </source>
</evidence>
<gene>
    <name evidence="2" type="ORF">RM533_05425</name>
</gene>
<evidence type="ECO:0000313" key="3">
    <source>
        <dbReference type="Proteomes" id="UP001259803"/>
    </source>
</evidence>
<dbReference type="InterPro" id="IPR000792">
    <property type="entry name" value="Tscrpt_reg_LuxR_C"/>
</dbReference>
<comment type="caution">
    <text evidence="2">The sequence shown here is derived from an EMBL/GenBank/DDBJ whole genome shotgun (WGS) entry which is preliminary data.</text>
</comment>
<accession>A0ABU2ZGA0</accession>
<protein>
    <recommendedName>
        <fullName evidence="1">HTH luxR-type domain-containing protein</fullName>
    </recommendedName>
</protein>
<dbReference type="InterPro" id="IPR036388">
    <property type="entry name" value="WH-like_DNA-bd_sf"/>
</dbReference>
<feature type="domain" description="HTH luxR-type" evidence="1">
    <location>
        <begin position="284"/>
        <end position="341"/>
    </location>
</feature>
<dbReference type="RefSeq" id="WP_311340199.1">
    <property type="nucleotide sequence ID" value="NZ_JAVRHS010000003.1"/>
</dbReference>
<dbReference type="SMART" id="SM00421">
    <property type="entry name" value="HTH_LUXR"/>
    <property type="match status" value="1"/>
</dbReference>
<proteinExistence type="predicted"/>
<dbReference type="SUPFAM" id="SSF46894">
    <property type="entry name" value="C-terminal effector domain of the bipartite response regulators"/>
    <property type="match status" value="1"/>
</dbReference>
<dbReference type="EMBL" id="JAVRHS010000003">
    <property type="protein sequence ID" value="MDT0575619.1"/>
    <property type="molecule type" value="Genomic_DNA"/>
</dbReference>
<evidence type="ECO:0000259" key="1">
    <source>
        <dbReference type="SMART" id="SM00421"/>
    </source>
</evidence>
<organism evidence="2 3">
    <name type="scientific">Croceicoccus esteveae</name>
    <dbReference type="NCBI Taxonomy" id="3075597"/>
    <lineage>
        <taxon>Bacteria</taxon>
        <taxon>Pseudomonadati</taxon>
        <taxon>Pseudomonadota</taxon>
        <taxon>Alphaproteobacteria</taxon>
        <taxon>Sphingomonadales</taxon>
        <taxon>Erythrobacteraceae</taxon>
        <taxon>Croceicoccus</taxon>
    </lineage>
</organism>
<dbReference type="Gene3D" id="1.10.10.10">
    <property type="entry name" value="Winged helix-like DNA-binding domain superfamily/Winged helix DNA-binding domain"/>
    <property type="match status" value="1"/>
</dbReference>
<reference evidence="2 3" key="1">
    <citation type="submission" date="2023-09" db="EMBL/GenBank/DDBJ databases">
        <authorList>
            <person name="Rey-Velasco X."/>
        </authorList>
    </citation>
    <scope>NUCLEOTIDE SEQUENCE [LARGE SCALE GENOMIC DNA]</scope>
    <source>
        <strain evidence="2 3">F390</strain>
    </source>
</reference>
<keyword evidence="3" id="KW-1185">Reference proteome</keyword>
<dbReference type="InterPro" id="IPR016032">
    <property type="entry name" value="Sig_transdc_resp-reg_C-effctor"/>
</dbReference>
<name>A0ABU2ZGA0_9SPHN</name>
<sequence length="360" mass="38868">MTPTPSIDLDYAAPAIEERTDEQILVELMEAVAREVAADAIKVSWHRTGERAETLFASGGHAQGSAPRKAMSMLADELAQDPDKSNGVTAVTCHQLSVRLFATAIAHADGICVITCLCNGRDPAAFEQSNEAFVRLLPLVQPFFRQWAATRRMKAHIGGLTAAVEHSDIATIIVAADATLLFANAAGERLLEESDAVSRRGNRLGGRTLGETLRLQAAVEHVCAAGTHSPGDGDIVPIVALQRGKRRPLTAAFVAATDPAAVAVVYLFDPEQDMTSLIEPACNLYRLSCSETKLACFLADGFTLTEAADALGVREQTARSYLKQIFLKTETNRQAQLVWLLLKSTVRTSTAARKRVFRLD</sequence>
<dbReference type="Proteomes" id="UP001259803">
    <property type="component" value="Unassembled WGS sequence"/>
</dbReference>